<evidence type="ECO:0000313" key="5">
    <source>
        <dbReference type="Proteomes" id="UP000035034"/>
    </source>
</evidence>
<dbReference type="EMBL" id="BAEH01000092">
    <property type="protein sequence ID" value="GAB19579.1"/>
    <property type="molecule type" value="Genomic_DNA"/>
</dbReference>
<name>H0R3C8_9ACTN</name>
<dbReference type="AlphaFoldDB" id="H0R3C8"/>
<evidence type="ECO:0000259" key="3">
    <source>
        <dbReference type="Pfam" id="PF08237"/>
    </source>
</evidence>
<keyword evidence="5" id="KW-1185">Reference proteome</keyword>
<dbReference type="STRING" id="1077974.GOEFS_092_00040"/>
<dbReference type="Gene3D" id="3.40.50.1820">
    <property type="entry name" value="alpha/beta hydrolase"/>
    <property type="match status" value="1"/>
</dbReference>
<feature type="region of interest" description="Disordered" evidence="1">
    <location>
        <begin position="331"/>
        <end position="354"/>
    </location>
</feature>
<dbReference type="SUPFAM" id="SSF53474">
    <property type="entry name" value="alpha/beta-Hydrolases"/>
    <property type="match status" value="1"/>
</dbReference>
<dbReference type="Pfam" id="PF08237">
    <property type="entry name" value="PE-PPE"/>
    <property type="match status" value="1"/>
</dbReference>
<feature type="chain" id="PRO_5038506771" description="PE-PPE domain-containing protein" evidence="2">
    <location>
        <begin position="21"/>
        <end position="385"/>
    </location>
</feature>
<feature type="compositionally biased region" description="Basic residues" evidence="1">
    <location>
        <begin position="334"/>
        <end position="349"/>
    </location>
</feature>
<feature type="domain" description="PE-PPE" evidence="3">
    <location>
        <begin position="76"/>
        <end position="277"/>
    </location>
</feature>
<organism evidence="4 5">
    <name type="scientific">Gordonia effusa NBRC 100432</name>
    <dbReference type="NCBI Taxonomy" id="1077974"/>
    <lineage>
        <taxon>Bacteria</taxon>
        <taxon>Bacillati</taxon>
        <taxon>Actinomycetota</taxon>
        <taxon>Actinomycetes</taxon>
        <taxon>Mycobacteriales</taxon>
        <taxon>Gordoniaceae</taxon>
        <taxon>Gordonia</taxon>
    </lineage>
</organism>
<dbReference type="InterPro" id="IPR029058">
    <property type="entry name" value="AB_hydrolase_fold"/>
</dbReference>
<reference evidence="4 5" key="1">
    <citation type="submission" date="2011-12" db="EMBL/GenBank/DDBJ databases">
        <title>Whole genome shotgun sequence of Gordonia effusa NBRC 100432.</title>
        <authorList>
            <person name="Yoshida I."/>
            <person name="Takarada H."/>
            <person name="Hosoyama A."/>
            <person name="Tsuchikane K."/>
            <person name="Katsumata H."/>
            <person name="Yamazaki S."/>
            <person name="Fujita N."/>
        </authorList>
    </citation>
    <scope>NUCLEOTIDE SEQUENCE [LARGE SCALE GENOMIC DNA]</scope>
    <source>
        <strain evidence="4 5">NBRC 100432</strain>
    </source>
</reference>
<dbReference type="Proteomes" id="UP000035034">
    <property type="component" value="Unassembled WGS sequence"/>
</dbReference>
<gene>
    <name evidence="4" type="ORF">GOEFS_092_00040</name>
</gene>
<feature type="signal peptide" evidence="2">
    <location>
        <begin position="1"/>
        <end position="20"/>
    </location>
</feature>
<dbReference type="eggNOG" id="COG3266">
    <property type="taxonomic scope" value="Bacteria"/>
</dbReference>
<evidence type="ECO:0000256" key="2">
    <source>
        <dbReference type="SAM" id="SignalP"/>
    </source>
</evidence>
<keyword evidence="2" id="KW-0732">Signal</keyword>
<comment type="caution">
    <text evidence="4">The sequence shown here is derived from an EMBL/GenBank/DDBJ whole genome shotgun (WGS) entry which is preliminary data.</text>
</comment>
<evidence type="ECO:0000256" key="1">
    <source>
        <dbReference type="SAM" id="MobiDB-lite"/>
    </source>
</evidence>
<accession>H0R3C8</accession>
<sequence>MGRFAGIALTIAIVVSSALAGAAQAGSRQTEPGPVPGFVAELGGSRARVILVPGTGDPTGSDQVGRTDAWWEHQRVTIVPYPAAFGIRVGPIVLGLIGNGTFDDSEAIGTRAATRVAKAAAAAGRPVIINGFSQGANIAMNAAHRLVRSGAITPRNLTVVLGADPRFPNTGVEALAPSMVPGVTTDGPREPSDMTGVRVVSYCIRGDSMCGLANPMADPIAAAFYFAPGYYVHAFMYPKVGSYRQVKTWRDGDTEYHVYDGGNPVGIMLRDMGVPVDKRFDDAVSRAVRVPMPGVAATRHRQQVPTPRMLQKELYRRFGWQLPVTDPDQIGAQRRVKPVARHSYSRKPRQTGLPRAFCPRQVDMARFTEAGRCDGDVTQRRVNGR</sequence>
<dbReference type="OrthoDB" id="4373485at2"/>
<protein>
    <recommendedName>
        <fullName evidence="3">PE-PPE domain-containing protein</fullName>
    </recommendedName>
</protein>
<dbReference type="RefSeq" id="WP_007318914.1">
    <property type="nucleotide sequence ID" value="NZ_BAEH01000092.1"/>
</dbReference>
<evidence type="ECO:0000313" key="4">
    <source>
        <dbReference type="EMBL" id="GAB19579.1"/>
    </source>
</evidence>
<dbReference type="InterPro" id="IPR013228">
    <property type="entry name" value="PE-PPE_C"/>
</dbReference>
<proteinExistence type="predicted"/>